<dbReference type="Pfam" id="PF14278">
    <property type="entry name" value="TetR_C_8"/>
    <property type="match status" value="1"/>
</dbReference>
<feature type="DNA-binding region" description="H-T-H motif" evidence="3">
    <location>
        <begin position="35"/>
        <end position="54"/>
    </location>
</feature>
<keyword evidence="1" id="KW-0678">Repressor</keyword>
<comment type="caution">
    <text evidence="6">The sequence shown here is derived from an EMBL/GenBank/DDBJ whole genome shotgun (WGS) entry which is preliminary data.</text>
</comment>
<dbReference type="Gene3D" id="1.10.357.10">
    <property type="entry name" value="Tetracycline Repressor, domain 2"/>
    <property type="match status" value="1"/>
</dbReference>
<dbReference type="Pfam" id="PF00440">
    <property type="entry name" value="TetR_N"/>
    <property type="match status" value="1"/>
</dbReference>
<dbReference type="InterPro" id="IPR050624">
    <property type="entry name" value="HTH-type_Tx_Regulator"/>
</dbReference>
<keyword evidence="4" id="KW-1133">Transmembrane helix</keyword>
<keyword evidence="7" id="KW-1185">Reference proteome</keyword>
<evidence type="ECO:0000256" key="1">
    <source>
        <dbReference type="ARBA" id="ARBA00022491"/>
    </source>
</evidence>
<dbReference type="EMBL" id="MDKC01000013">
    <property type="protein sequence ID" value="ODG91946.1"/>
    <property type="molecule type" value="Genomic_DNA"/>
</dbReference>
<accession>A0ABX2ZRY7</accession>
<evidence type="ECO:0000256" key="4">
    <source>
        <dbReference type="SAM" id="Phobius"/>
    </source>
</evidence>
<dbReference type="PANTHER" id="PTHR43479">
    <property type="entry name" value="ACREF/ENVCD OPERON REPRESSOR-RELATED"/>
    <property type="match status" value="1"/>
</dbReference>
<dbReference type="Proteomes" id="UP000094580">
    <property type="component" value="Unassembled WGS sequence"/>
</dbReference>
<evidence type="ECO:0000256" key="3">
    <source>
        <dbReference type="PROSITE-ProRule" id="PRU00335"/>
    </source>
</evidence>
<proteinExistence type="predicted"/>
<feature type="domain" description="HTH tetR-type" evidence="5">
    <location>
        <begin position="12"/>
        <end position="72"/>
    </location>
</feature>
<dbReference type="SUPFAM" id="SSF46689">
    <property type="entry name" value="Homeodomain-like"/>
    <property type="match status" value="1"/>
</dbReference>
<evidence type="ECO:0000313" key="6">
    <source>
        <dbReference type="EMBL" id="ODG91946.1"/>
    </source>
</evidence>
<keyword evidence="4" id="KW-0812">Transmembrane</keyword>
<dbReference type="PROSITE" id="PS50977">
    <property type="entry name" value="HTH_TETR_2"/>
    <property type="match status" value="1"/>
</dbReference>
<gene>
    <name evidence="6" type="ORF">BED47_05560</name>
</gene>
<evidence type="ECO:0000313" key="7">
    <source>
        <dbReference type="Proteomes" id="UP000094580"/>
    </source>
</evidence>
<reference evidence="6 7" key="1">
    <citation type="submission" date="2016-07" db="EMBL/GenBank/DDBJ databases">
        <authorList>
            <person name="Townsley L."/>
            <person name="Shank E.A."/>
        </authorList>
    </citation>
    <scope>NUCLEOTIDE SEQUENCE [LARGE SCALE GENOMIC DNA]</scope>
    <source>
        <strain evidence="6 7">CH01</strain>
    </source>
</reference>
<sequence>MSIKNNLDPRVIRTRQLLQDALITLLSDKEFEAISVQDITKKANVNRATFYSHYEDKYQMIRQIVREKLVDLDSAMKNVDFSNYDGNPNSLDEMALKSYFHLFEHIEKNSYFYKVLLKRQGPNIFRRKLYEVLSTTFEKGIAFIQPKKNKYLVPGDLLISYISGATLSVISFWVENDMPYTKKHMAEYLLKISRNGVLTTAGLELN</sequence>
<evidence type="ECO:0000256" key="2">
    <source>
        <dbReference type="ARBA" id="ARBA00023125"/>
    </source>
</evidence>
<dbReference type="RefSeq" id="WP_025568608.1">
    <property type="nucleotide sequence ID" value="NZ_MDKC01000013.1"/>
</dbReference>
<keyword evidence="2 3" id="KW-0238">DNA-binding</keyword>
<dbReference type="InterPro" id="IPR009057">
    <property type="entry name" value="Homeodomain-like_sf"/>
</dbReference>
<evidence type="ECO:0000259" key="5">
    <source>
        <dbReference type="PROSITE" id="PS50977"/>
    </source>
</evidence>
<name>A0ABX2ZRY7_9BACI</name>
<dbReference type="PANTHER" id="PTHR43479:SF23">
    <property type="entry name" value="HTH TETR-TYPE DOMAIN-CONTAINING PROTEIN"/>
    <property type="match status" value="1"/>
</dbReference>
<keyword evidence="4" id="KW-0472">Membrane</keyword>
<dbReference type="InterPro" id="IPR039532">
    <property type="entry name" value="TetR_C_Firmicutes"/>
</dbReference>
<dbReference type="InterPro" id="IPR001647">
    <property type="entry name" value="HTH_TetR"/>
</dbReference>
<protein>
    <recommendedName>
        <fullName evidence="5">HTH tetR-type domain-containing protein</fullName>
    </recommendedName>
</protein>
<organism evidence="6 7">
    <name type="scientific">Gottfriedia luciferensis</name>
    <dbReference type="NCBI Taxonomy" id="178774"/>
    <lineage>
        <taxon>Bacteria</taxon>
        <taxon>Bacillati</taxon>
        <taxon>Bacillota</taxon>
        <taxon>Bacilli</taxon>
        <taxon>Bacillales</taxon>
        <taxon>Bacillaceae</taxon>
        <taxon>Gottfriedia</taxon>
    </lineage>
</organism>
<feature type="transmembrane region" description="Helical" evidence="4">
    <location>
        <begin position="157"/>
        <end position="174"/>
    </location>
</feature>